<dbReference type="EMBL" id="LUGG01000011">
    <property type="protein sequence ID" value="OBZ71467.1"/>
    <property type="molecule type" value="Genomic_DNA"/>
</dbReference>
<sequence>MATSYELPIQEGHDIIFDGYNLGRDWLVGNATAQSSLIPTPNVTNTSTYSGQTSFGGYTYQTDAAYVSGILSNTSTGVNHYLTVGGNGINAIDGLVAVLTVKVVSRPATTSDARITLSTPSWHLSVLLVLVTFAISLCA</sequence>
<dbReference type="Proteomes" id="UP000092993">
    <property type="component" value="Unassembled WGS sequence"/>
</dbReference>
<accession>A0A1C7M4P5</accession>
<evidence type="ECO:0000313" key="2">
    <source>
        <dbReference type="Proteomes" id="UP000092993"/>
    </source>
</evidence>
<reference evidence="1 2" key="1">
    <citation type="submission" date="2016-03" db="EMBL/GenBank/DDBJ databases">
        <title>Whole genome sequencing of Grifola frondosa 9006-11.</title>
        <authorList>
            <person name="Min B."/>
            <person name="Park H."/>
            <person name="Kim J.-G."/>
            <person name="Cho H."/>
            <person name="Oh Y.-L."/>
            <person name="Kong W.-S."/>
            <person name="Choi I.-G."/>
        </authorList>
    </citation>
    <scope>NUCLEOTIDE SEQUENCE [LARGE SCALE GENOMIC DNA]</scope>
    <source>
        <strain evidence="1 2">9006-11</strain>
    </source>
</reference>
<name>A0A1C7M4P5_GRIFR</name>
<dbReference type="STRING" id="5627.A0A1C7M4P5"/>
<protein>
    <submittedName>
        <fullName evidence="1">Uncharacterized protein</fullName>
    </submittedName>
</protein>
<organism evidence="1 2">
    <name type="scientific">Grifola frondosa</name>
    <name type="common">Maitake</name>
    <name type="synonym">Polyporus frondosus</name>
    <dbReference type="NCBI Taxonomy" id="5627"/>
    <lineage>
        <taxon>Eukaryota</taxon>
        <taxon>Fungi</taxon>
        <taxon>Dikarya</taxon>
        <taxon>Basidiomycota</taxon>
        <taxon>Agaricomycotina</taxon>
        <taxon>Agaricomycetes</taxon>
        <taxon>Polyporales</taxon>
        <taxon>Grifolaceae</taxon>
        <taxon>Grifola</taxon>
    </lineage>
</organism>
<comment type="caution">
    <text evidence="1">The sequence shown here is derived from an EMBL/GenBank/DDBJ whole genome shotgun (WGS) entry which is preliminary data.</text>
</comment>
<dbReference type="AlphaFoldDB" id="A0A1C7M4P5"/>
<proteinExistence type="predicted"/>
<dbReference type="OrthoDB" id="2310204at2759"/>
<evidence type="ECO:0000313" key="1">
    <source>
        <dbReference type="EMBL" id="OBZ71467.1"/>
    </source>
</evidence>
<keyword evidence="2" id="KW-1185">Reference proteome</keyword>
<gene>
    <name evidence="1" type="ORF">A0H81_08663</name>
</gene>